<gene>
    <name evidence="2" type="ORF">EVAR_85796_1</name>
</gene>
<feature type="region of interest" description="Disordered" evidence="1">
    <location>
        <begin position="59"/>
        <end position="95"/>
    </location>
</feature>
<proteinExistence type="predicted"/>
<name>A0A4C1URF0_EUMVA</name>
<keyword evidence="3" id="KW-1185">Reference proteome</keyword>
<evidence type="ECO:0000313" key="3">
    <source>
        <dbReference type="Proteomes" id="UP000299102"/>
    </source>
</evidence>
<reference evidence="2 3" key="1">
    <citation type="journal article" date="2019" name="Commun. Biol.">
        <title>The bagworm genome reveals a unique fibroin gene that provides high tensile strength.</title>
        <authorList>
            <person name="Kono N."/>
            <person name="Nakamura H."/>
            <person name="Ohtoshi R."/>
            <person name="Tomita M."/>
            <person name="Numata K."/>
            <person name="Arakawa K."/>
        </authorList>
    </citation>
    <scope>NUCLEOTIDE SEQUENCE [LARGE SCALE GENOMIC DNA]</scope>
</reference>
<dbReference type="AlphaFoldDB" id="A0A4C1URF0"/>
<dbReference type="Proteomes" id="UP000299102">
    <property type="component" value="Unassembled WGS sequence"/>
</dbReference>
<evidence type="ECO:0000256" key="1">
    <source>
        <dbReference type="SAM" id="MobiDB-lite"/>
    </source>
</evidence>
<protein>
    <submittedName>
        <fullName evidence="2">Uncharacterized protein</fullName>
    </submittedName>
</protein>
<accession>A0A4C1URF0</accession>
<evidence type="ECO:0000313" key="2">
    <source>
        <dbReference type="EMBL" id="GBP28597.1"/>
    </source>
</evidence>
<organism evidence="2 3">
    <name type="scientific">Eumeta variegata</name>
    <name type="common">Bagworm moth</name>
    <name type="synonym">Eumeta japonica</name>
    <dbReference type="NCBI Taxonomy" id="151549"/>
    <lineage>
        <taxon>Eukaryota</taxon>
        <taxon>Metazoa</taxon>
        <taxon>Ecdysozoa</taxon>
        <taxon>Arthropoda</taxon>
        <taxon>Hexapoda</taxon>
        <taxon>Insecta</taxon>
        <taxon>Pterygota</taxon>
        <taxon>Neoptera</taxon>
        <taxon>Endopterygota</taxon>
        <taxon>Lepidoptera</taxon>
        <taxon>Glossata</taxon>
        <taxon>Ditrysia</taxon>
        <taxon>Tineoidea</taxon>
        <taxon>Psychidae</taxon>
        <taxon>Oiketicinae</taxon>
        <taxon>Eumeta</taxon>
    </lineage>
</organism>
<comment type="caution">
    <text evidence="2">The sequence shown here is derived from an EMBL/GenBank/DDBJ whole genome shotgun (WGS) entry which is preliminary data.</text>
</comment>
<dbReference type="EMBL" id="BGZK01000209">
    <property type="protein sequence ID" value="GBP28597.1"/>
    <property type="molecule type" value="Genomic_DNA"/>
</dbReference>
<sequence length="95" mass="10423">MIILKPSLRDVLATTPSANRQRSVLSEKHLDAFAPRPLLRRRANKSNLLRRCRSCGTTSTQFQVASAGPPGDASALRRPRRGGELRELGTEELSG</sequence>